<proteinExistence type="predicted"/>
<sequence>MKLIAEPWDLGPVGYQVGEPGALGEIASRITGSADLYERTRRRPVASINFVTAHDGYTLRDLVSDNHKHNDANGENNNDGESHNRSWNCGAEGPTTDPEILALRAQQSRNFLATLLLSQGVPMLSHGDELGCTQHGNDNAYSQDNAIIWVDWAATDGATTSPTSPGCGTTEAR</sequence>
<feature type="region of interest" description="Disordered" evidence="1">
    <location>
        <begin position="65"/>
        <end position="93"/>
    </location>
</feature>
<dbReference type="InterPro" id="IPR017853">
    <property type="entry name" value="GH"/>
</dbReference>
<evidence type="ECO:0000313" key="2">
    <source>
        <dbReference type="EMBL" id="AWK70430.1"/>
    </source>
</evidence>
<evidence type="ECO:0000313" key="3">
    <source>
        <dbReference type="Proteomes" id="UP000245711"/>
    </source>
</evidence>
<evidence type="ECO:0008006" key="4">
    <source>
        <dbReference type="Google" id="ProtNLM"/>
    </source>
</evidence>
<protein>
    <recommendedName>
        <fullName evidence="4">Glycogen debranching enzyme</fullName>
    </recommendedName>
</protein>
<organism evidence="2 3">
    <name type="scientific">Rhodococcus oxybenzonivorans</name>
    <dbReference type="NCBI Taxonomy" id="1990687"/>
    <lineage>
        <taxon>Bacteria</taxon>
        <taxon>Bacillati</taxon>
        <taxon>Actinomycetota</taxon>
        <taxon>Actinomycetes</taxon>
        <taxon>Mycobacteriales</taxon>
        <taxon>Nocardiaceae</taxon>
        <taxon>Rhodococcus</taxon>
    </lineage>
</organism>
<dbReference type="Gene3D" id="3.20.20.80">
    <property type="entry name" value="Glycosidases"/>
    <property type="match status" value="1"/>
</dbReference>
<dbReference type="EMBL" id="CP021354">
    <property type="protein sequence ID" value="AWK70430.1"/>
    <property type="molecule type" value="Genomic_DNA"/>
</dbReference>
<dbReference type="SUPFAM" id="SSF51445">
    <property type="entry name" value="(Trans)glycosidases"/>
    <property type="match status" value="1"/>
</dbReference>
<gene>
    <name evidence="2" type="ORF">CBI38_01450</name>
</gene>
<keyword evidence="3" id="KW-1185">Reference proteome</keyword>
<accession>A0A2S2BP79</accession>
<dbReference type="PANTHER" id="PTHR43002">
    <property type="entry name" value="GLYCOGEN DEBRANCHING ENZYME"/>
    <property type="match status" value="1"/>
</dbReference>
<dbReference type="KEGG" id="roz:CBI38_01450"/>
<dbReference type="AlphaFoldDB" id="A0A2S2BP79"/>
<reference evidence="2 3" key="1">
    <citation type="submission" date="2017-05" db="EMBL/GenBank/DDBJ databases">
        <title>Isolation of Rhodococcus sp. S2-17 biodegrading of BP-3.</title>
        <authorList>
            <person name="Lee Y."/>
            <person name="Kim K.H."/>
            <person name="Chun B.H."/>
            <person name="Jung H.S."/>
            <person name="Jeon C.O."/>
        </authorList>
    </citation>
    <scope>NUCLEOTIDE SEQUENCE [LARGE SCALE GENOMIC DNA]</scope>
    <source>
        <strain evidence="2 3">S2-17</strain>
    </source>
</reference>
<evidence type="ECO:0000256" key="1">
    <source>
        <dbReference type="SAM" id="MobiDB-lite"/>
    </source>
</evidence>
<name>A0A2S2BP79_9NOCA</name>
<dbReference type="Proteomes" id="UP000245711">
    <property type="component" value="Chromosome"/>
</dbReference>
<dbReference type="OrthoDB" id="3236218at2"/>